<reference evidence="7 8" key="1">
    <citation type="submission" date="2019-04" db="EMBL/GenBank/DDBJ databases">
        <title>Streptomyces piniterrae sp. nov., a heliquinomycin-producing actinomycete isolated from rhizosphere soil of Pinus yunnanensis.</title>
        <authorList>
            <person name="Zhuang X."/>
            <person name="Zhao J."/>
        </authorList>
    </citation>
    <scope>NUCLEOTIDE SEQUENCE [LARGE SCALE GENOMIC DNA]</scope>
    <source>
        <strain evidence="8">jys28</strain>
    </source>
</reference>
<dbReference type="Gene3D" id="1.20.1250.20">
    <property type="entry name" value="MFS general substrate transporter like domains"/>
    <property type="match status" value="1"/>
</dbReference>
<feature type="transmembrane region" description="Helical" evidence="5">
    <location>
        <begin position="76"/>
        <end position="99"/>
    </location>
</feature>
<name>A0A4U0MSF4_9ACTN</name>
<proteinExistence type="predicted"/>
<keyword evidence="8" id="KW-1185">Reference proteome</keyword>
<dbReference type="GO" id="GO:0022857">
    <property type="term" value="F:transmembrane transporter activity"/>
    <property type="evidence" value="ECO:0007669"/>
    <property type="project" value="InterPro"/>
</dbReference>
<comment type="caution">
    <text evidence="7">The sequence shown here is derived from an EMBL/GenBank/DDBJ whole genome shotgun (WGS) entry which is preliminary data.</text>
</comment>
<evidence type="ECO:0000259" key="6">
    <source>
        <dbReference type="PROSITE" id="PS50850"/>
    </source>
</evidence>
<feature type="transmembrane region" description="Helical" evidence="5">
    <location>
        <begin position="397"/>
        <end position="420"/>
    </location>
</feature>
<dbReference type="OrthoDB" id="9776171at2"/>
<feature type="transmembrane region" description="Helical" evidence="5">
    <location>
        <begin position="50"/>
        <end position="70"/>
    </location>
</feature>
<sequence length="455" mass="45572">MSGTEQAGASTGTGPADVRRDEAAAGIAEGPDRAAAVQRRTVRVLMSTQVIAGIGMGSMLSSGSLLAGRLTGSEAAAGLATALITLGAALLGIPLAALSRSRGRRIGLGAGWLIAAVGSLTVLAAARLGWILLVFAGTLLIGSGTAANLQSRFAATDLAEYAHRARALSLVVWSTTAGSVLGPNLSGPGEPVARALGLPEEAGTFVFSVGAFLIGWALTWFLLRPDPLHVAAATARTEAAPHRQGAPAAPSARFTTRIAAALRQVRASPGALLGLTAVVLGHALMVSVMTMTPLHLAHHGAALTVVGFTISLHLAGMYAFSPVVGWFTDRIGRVRMILAGQLIYVCAATVAGTAGGVQWATATGLFLLGLGWSCATVAGSTLLTESLAPEHRSEVQGLADTLMGLAGAAGGTLAGGIVALIGYGGLNASVALLILPVIALALAPRTAPKPGRAGA</sequence>
<dbReference type="Proteomes" id="UP000308697">
    <property type="component" value="Unassembled WGS sequence"/>
</dbReference>
<dbReference type="PROSITE" id="PS50850">
    <property type="entry name" value="MFS"/>
    <property type="match status" value="1"/>
</dbReference>
<keyword evidence="3 5" id="KW-1133">Transmembrane helix</keyword>
<feature type="transmembrane region" description="Helical" evidence="5">
    <location>
        <begin position="301"/>
        <end position="324"/>
    </location>
</feature>
<evidence type="ECO:0000256" key="1">
    <source>
        <dbReference type="ARBA" id="ARBA00004651"/>
    </source>
</evidence>
<dbReference type="AlphaFoldDB" id="A0A4U0MSF4"/>
<gene>
    <name evidence="7" type="ORF">FCH28_31980</name>
</gene>
<evidence type="ECO:0000256" key="5">
    <source>
        <dbReference type="SAM" id="Phobius"/>
    </source>
</evidence>
<dbReference type="GO" id="GO:0005886">
    <property type="term" value="C:plasma membrane"/>
    <property type="evidence" value="ECO:0007669"/>
    <property type="project" value="UniProtKB-SubCell"/>
</dbReference>
<dbReference type="SUPFAM" id="SSF103473">
    <property type="entry name" value="MFS general substrate transporter"/>
    <property type="match status" value="1"/>
</dbReference>
<evidence type="ECO:0000256" key="3">
    <source>
        <dbReference type="ARBA" id="ARBA00022989"/>
    </source>
</evidence>
<evidence type="ECO:0000256" key="4">
    <source>
        <dbReference type="ARBA" id="ARBA00023136"/>
    </source>
</evidence>
<dbReference type="InterPro" id="IPR011701">
    <property type="entry name" value="MFS"/>
</dbReference>
<feature type="transmembrane region" description="Helical" evidence="5">
    <location>
        <begin position="161"/>
        <end position="182"/>
    </location>
</feature>
<dbReference type="EMBL" id="SUMB01000014">
    <property type="protein sequence ID" value="TJZ43432.1"/>
    <property type="molecule type" value="Genomic_DNA"/>
</dbReference>
<keyword evidence="2 5" id="KW-0812">Transmembrane</keyword>
<accession>A0A4U0MSF4</accession>
<feature type="transmembrane region" description="Helical" evidence="5">
    <location>
        <begin position="106"/>
        <end position="124"/>
    </location>
</feature>
<feature type="transmembrane region" description="Helical" evidence="5">
    <location>
        <begin position="336"/>
        <end position="359"/>
    </location>
</feature>
<evidence type="ECO:0000256" key="2">
    <source>
        <dbReference type="ARBA" id="ARBA00022692"/>
    </source>
</evidence>
<dbReference type="RefSeq" id="WP_136743705.1">
    <property type="nucleotide sequence ID" value="NZ_SUMB01000014.1"/>
</dbReference>
<dbReference type="InterPro" id="IPR036259">
    <property type="entry name" value="MFS_trans_sf"/>
</dbReference>
<protein>
    <submittedName>
        <fullName evidence="7">MFS transporter</fullName>
    </submittedName>
</protein>
<dbReference type="PANTHER" id="PTHR23534">
    <property type="entry name" value="MFS PERMEASE"/>
    <property type="match status" value="1"/>
</dbReference>
<feature type="transmembrane region" description="Helical" evidence="5">
    <location>
        <begin position="271"/>
        <end position="289"/>
    </location>
</feature>
<feature type="transmembrane region" description="Helical" evidence="5">
    <location>
        <begin position="130"/>
        <end position="149"/>
    </location>
</feature>
<keyword evidence="4 5" id="KW-0472">Membrane</keyword>
<feature type="transmembrane region" description="Helical" evidence="5">
    <location>
        <begin position="426"/>
        <end position="443"/>
    </location>
</feature>
<dbReference type="Pfam" id="PF07690">
    <property type="entry name" value="MFS_1"/>
    <property type="match status" value="1"/>
</dbReference>
<feature type="domain" description="Major facilitator superfamily (MFS) profile" evidence="6">
    <location>
        <begin position="41"/>
        <end position="451"/>
    </location>
</feature>
<organism evidence="7 8">
    <name type="scientific">Streptomyces piniterrae</name>
    <dbReference type="NCBI Taxonomy" id="2571125"/>
    <lineage>
        <taxon>Bacteria</taxon>
        <taxon>Bacillati</taxon>
        <taxon>Actinomycetota</taxon>
        <taxon>Actinomycetes</taxon>
        <taxon>Kitasatosporales</taxon>
        <taxon>Streptomycetaceae</taxon>
        <taxon>Streptomyces</taxon>
    </lineage>
</organism>
<evidence type="ECO:0000313" key="8">
    <source>
        <dbReference type="Proteomes" id="UP000308697"/>
    </source>
</evidence>
<dbReference type="InterPro" id="IPR020846">
    <property type="entry name" value="MFS_dom"/>
</dbReference>
<evidence type="ECO:0000313" key="7">
    <source>
        <dbReference type="EMBL" id="TJZ43432.1"/>
    </source>
</evidence>
<dbReference type="PANTHER" id="PTHR23534:SF1">
    <property type="entry name" value="MAJOR FACILITATOR SUPERFAMILY PROTEIN"/>
    <property type="match status" value="1"/>
</dbReference>
<comment type="subcellular location">
    <subcellularLocation>
        <location evidence="1">Cell membrane</location>
        <topology evidence="1">Multi-pass membrane protein</topology>
    </subcellularLocation>
</comment>
<feature type="transmembrane region" description="Helical" evidence="5">
    <location>
        <begin position="202"/>
        <end position="223"/>
    </location>
</feature>